<name>A0A3M0AD60_9GAMM</name>
<dbReference type="Pfam" id="PF10003">
    <property type="entry name" value="DUF2244"/>
    <property type="match status" value="1"/>
</dbReference>
<evidence type="ECO:0000313" key="3">
    <source>
        <dbReference type="Proteomes" id="UP000267187"/>
    </source>
</evidence>
<keyword evidence="1" id="KW-0812">Transmembrane</keyword>
<organism evidence="2 3">
    <name type="scientific">Umboniibacter marinipuniceus</name>
    <dbReference type="NCBI Taxonomy" id="569599"/>
    <lineage>
        <taxon>Bacteria</taxon>
        <taxon>Pseudomonadati</taxon>
        <taxon>Pseudomonadota</taxon>
        <taxon>Gammaproteobacteria</taxon>
        <taxon>Cellvibrionales</taxon>
        <taxon>Cellvibrionaceae</taxon>
        <taxon>Umboniibacter</taxon>
    </lineage>
</organism>
<protein>
    <submittedName>
        <fullName evidence="2">Integral membrane protein DUF2244</fullName>
    </submittedName>
</protein>
<reference evidence="2 3" key="1">
    <citation type="submission" date="2018-10" db="EMBL/GenBank/DDBJ databases">
        <title>Genomic Encyclopedia of Type Strains, Phase IV (KMG-IV): sequencing the most valuable type-strain genomes for metagenomic binning, comparative biology and taxonomic classification.</title>
        <authorList>
            <person name="Goeker M."/>
        </authorList>
    </citation>
    <scope>NUCLEOTIDE SEQUENCE [LARGE SCALE GENOMIC DNA]</scope>
    <source>
        <strain evidence="2 3">DSM 25080</strain>
    </source>
</reference>
<dbReference type="Proteomes" id="UP000267187">
    <property type="component" value="Unassembled WGS sequence"/>
</dbReference>
<accession>A0A3M0AD60</accession>
<dbReference type="InterPro" id="IPR019253">
    <property type="entry name" value="DUF2244_TM"/>
</dbReference>
<feature type="transmembrane region" description="Helical" evidence="1">
    <location>
        <begin position="35"/>
        <end position="68"/>
    </location>
</feature>
<keyword evidence="1" id="KW-1133">Transmembrane helix</keyword>
<dbReference type="RefSeq" id="WP_121875407.1">
    <property type="nucleotide sequence ID" value="NZ_REFJ01000001.1"/>
</dbReference>
<keyword evidence="3" id="KW-1185">Reference proteome</keyword>
<sequence length="169" mass="18844">MINLLLRQSASHLLITPNQSLDDSLLRVHNWWLSGAALIAALAFIMLGLWPIAVMLSLSSLALLYIVLQVAEVQRLEEHLIVDIRQLEYRKGCRTILTTAMDAQTCIYVSVPKRDFECLGFELSITGRPSVSIARNISRSDGFLLVESLKKCGLKVISLSAHEELVKTL</sequence>
<keyword evidence="1" id="KW-0472">Membrane</keyword>
<dbReference type="AlphaFoldDB" id="A0A3M0AD60"/>
<evidence type="ECO:0000256" key="1">
    <source>
        <dbReference type="SAM" id="Phobius"/>
    </source>
</evidence>
<evidence type="ECO:0000313" key="2">
    <source>
        <dbReference type="EMBL" id="RMA82054.1"/>
    </source>
</evidence>
<gene>
    <name evidence="2" type="ORF">DFR27_0001</name>
</gene>
<dbReference type="EMBL" id="REFJ01000001">
    <property type="protein sequence ID" value="RMA82054.1"/>
    <property type="molecule type" value="Genomic_DNA"/>
</dbReference>
<comment type="caution">
    <text evidence="2">The sequence shown here is derived from an EMBL/GenBank/DDBJ whole genome shotgun (WGS) entry which is preliminary data.</text>
</comment>
<proteinExistence type="predicted"/>